<keyword evidence="5" id="KW-1185">Reference proteome</keyword>
<reference evidence="3" key="2">
    <citation type="submission" date="2019-06" db="EMBL/GenBank/DDBJ databases">
        <title>Genomics analysis of Aphanomyces spp. identifies a new class of oomycete effector associated with host adaptation.</title>
        <authorList>
            <person name="Gaulin E."/>
        </authorList>
    </citation>
    <scope>NUCLEOTIDE SEQUENCE</scope>
    <source>
        <strain evidence="3">CBS 578.67</strain>
    </source>
</reference>
<dbReference type="EMBL" id="VJMH01005215">
    <property type="protein sequence ID" value="KAF0698861.1"/>
    <property type="molecule type" value="Genomic_DNA"/>
</dbReference>
<dbReference type="Gene3D" id="2.30.42.10">
    <property type="match status" value="1"/>
</dbReference>
<dbReference type="Proteomes" id="UP000332933">
    <property type="component" value="Unassembled WGS sequence"/>
</dbReference>
<evidence type="ECO:0000313" key="5">
    <source>
        <dbReference type="Proteomes" id="UP000332933"/>
    </source>
</evidence>
<evidence type="ECO:0000313" key="3">
    <source>
        <dbReference type="EMBL" id="KAF0698861.1"/>
    </source>
</evidence>
<evidence type="ECO:0000313" key="4">
    <source>
        <dbReference type="EMBL" id="VFT87411.1"/>
    </source>
</evidence>
<dbReference type="EMBL" id="CAADRA010005236">
    <property type="protein sequence ID" value="VFT87411.1"/>
    <property type="molecule type" value="Genomic_DNA"/>
</dbReference>
<organism evidence="4 5">
    <name type="scientific">Aphanomyces stellatus</name>
    <dbReference type="NCBI Taxonomy" id="120398"/>
    <lineage>
        <taxon>Eukaryota</taxon>
        <taxon>Sar</taxon>
        <taxon>Stramenopiles</taxon>
        <taxon>Oomycota</taxon>
        <taxon>Saprolegniomycetes</taxon>
        <taxon>Saprolegniales</taxon>
        <taxon>Verrucalvaceae</taxon>
        <taxon>Aphanomyces</taxon>
    </lineage>
</organism>
<proteinExistence type="predicted"/>
<dbReference type="InterPro" id="IPR036034">
    <property type="entry name" value="PDZ_sf"/>
</dbReference>
<reference evidence="4 5" key="1">
    <citation type="submission" date="2019-03" db="EMBL/GenBank/DDBJ databases">
        <authorList>
            <person name="Gaulin E."/>
            <person name="Dumas B."/>
        </authorList>
    </citation>
    <scope>NUCLEOTIDE SEQUENCE [LARGE SCALE GENOMIC DNA]</scope>
    <source>
        <strain evidence="4">CBS 568.67</strain>
    </source>
</reference>
<evidence type="ECO:0000256" key="1">
    <source>
        <dbReference type="SAM" id="MobiDB-lite"/>
    </source>
</evidence>
<dbReference type="PROSITE" id="PS50106">
    <property type="entry name" value="PDZ"/>
    <property type="match status" value="1"/>
</dbReference>
<accession>A0A485KQN1</accession>
<sequence length="333" mass="36112">MDFTFSAAYAPKATACALAEAREWTKLQIKLEAEVSGAWERDDLGNMPLHWACRDPDVPLQVIQQLLEVYDEATQIENHAGLVPLQLAMGNLLPQTHISLLVNGVSRADVGVEPAPRQSMSTEEMQRMLLGRGASFIAADGPGDDFEHHLPALVAQLNALRHAMKAQVKIYAHLRKHNWAASLESSPPIPAAASASSGVLDSRARYIVQWKQGDLGIRLLNSSIGCRIEKLSQGHGITSGIMNCRLGDVLVAVNGHSVEKQSVRSVMTTMQALKKPISLEFQPGESAAAGAADGDQRSDDEEASAWCTSQHEMHEQVLLLVQDTIARATSTDE</sequence>
<feature type="region of interest" description="Disordered" evidence="1">
    <location>
        <begin position="285"/>
        <end position="306"/>
    </location>
</feature>
<evidence type="ECO:0000259" key="2">
    <source>
        <dbReference type="PROSITE" id="PS50106"/>
    </source>
</evidence>
<gene>
    <name evidence="4" type="primary">Aste57867_10538</name>
    <name evidence="3" type="ORF">As57867_010498</name>
    <name evidence="4" type="ORF">ASTE57867_10538</name>
</gene>
<name>A0A485KQN1_9STRA</name>
<protein>
    <submittedName>
        <fullName evidence="4">Aste57867_10538 protein</fullName>
    </submittedName>
</protein>
<dbReference type="InterPro" id="IPR001478">
    <property type="entry name" value="PDZ"/>
</dbReference>
<dbReference type="AlphaFoldDB" id="A0A485KQN1"/>
<feature type="domain" description="PDZ" evidence="2">
    <location>
        <begin position="211"/>
        <end position="285"/>
    </location>
</feature>
<dbReference type="OrthoDB" id="166643at2759"/>
<dbReference type="SUPFAM" id="SSF50156">
    <property type="entry name" value="PDZ domain-like"/>
    <property type="match status" value="1"/>
</dbReference>